<proteinExistence type="predicted"/>
<reference evidence="1 2" key="1">
    <citation type="submission" date="2018-06" db="EMBL/GenBank/DDBJ databases">
        <title>The Genome of Cuscuta australis (Dodder) Provides Insight into the Evolution of Plant Parasitism.</title>
        <authorList>
            <person name="Liu H."/>
        </authorList>
    </citation>
    <scope>NUCLEOTIDE SEQUENCE [LARGE SCALE GENOMIC DNA]</scope>
    <source>
        <strain evidence="2">cv. Yunnan</strain>
        <tissue evidence="1">Vines</tissue>
    </source>
</reference>
<keyword evidence="2" id="KW-1185">Reference proteome</keyword>
<name>A0A328DUZ6_9ASTE</name>
<sequence>MYLKVFLCGKNYKFSPALINEFLEFTPCPKEKIISEKVMWKNLKNGLRQSQSNKVKIPSCIPKSTYVIILQIAALHCFPQLTQILSPKSCQTSFTKRKWIFE</sequence>
<evidence type="ECO:0000313" key="2">
    <source>
        <dbReference type="Proteomes" id="UP000249390"/>
    </source>
</evidence>
<evidence type="ECO:0000313" key="1">
    <source>
        <dbReference type="EMBL" id="RAL47883.1"/>
    </source>
</evidence>
<accession>A0A328DUZ6</accession>
<gene>
    <name evidence="1" type="ORF">DM860_011468</name>
</gene>
<comment type="caution">
    <text evidence="1">The sequence shown here is derived from an EMBL/GenBank/DDBJ whole genome shotgun (WGS) entry which is preliminary data.</text>
</comment>
<dbReference type="EMBL" id="NQVE01000110">
    <property type="protein sequence ID" value="RAL47883.1"/>
    <property type="molecule type" value="Genomic_DNA"/>
</dbReference>
<organism evidence="1 2">
    <name type="scientific">Cuscuta australis</name>
    <dbReference type="NCBI Taxonomy" id="267555"/>
    <lineage>
        <taxon>Eukaryota</taxon>
        <taxon>Viridiplantae</taxon>
        <taxon>Streptophyta</taxon>
        <taxon>Embryophyta</taxon>
        <taxon>Tracheophyta</taxon>
        <taxon>Spermatophyta</taxon>
        <taxon>Magnoliopsida</taxon>
        <taxon>eudicotyledons</taxon>
        <taxon>Gunneridae</taxon>
        <taxon>Pentapetalae</taxon>
        <taxon>asterids</taxon>
        <taxon>lamiids</taxon>
        <taxon>Solanales</taxon>
        <taxon>Convolvulaceae</taxon>
        <taxon>Cuscuteae</taxon>
        <taxon>Cuscuta</taxon>
        <taxon>Cuscuta subgen. Grammica</taxon>
        <taxon>Cuscuta sect. Cleistogrammica</taxon>
    </lineage>
</organism>
<protein>
    <submittedName>
        <fullName evidence="1">Uncharacterized protein</fullName>
    </submittedName>
</protein>
<dbReference type="AlphaFoldDB" id="A0A328DUZ6"/>
<dbReference type="Proteomes" id="UP000249390">
    <property type="component" value="Unassembled WGS sequence"/>
</dbReference>